<dbReference type="Pfam" id="PF00009">
    <property type="entry name" value="GTP_EFTU"/>
    <property type="match status" value="1"/>
</dbReference>
<dbReference type="GO" id="GO:0005525">
    <property type="term" value="F:GTP binding"/>
    <property type="evidence" value="ECO:0007669"/>
    <property type="project" value="UniProtKB-KW"/>
</dbReference>
<keyword evidence="4" id="KW-0547">Nucleotide-binding</keyword>
<sequence>MSETPAPIARRRTFAIISHPDAGKTTLTEKLLLFSGAIQIAGSVKARKASRHATSDWMEIEKQRGISVASSVMQMEWRDCVINLLDTPGHQDFSEDTYRVLTAVDAALMVIDAANGVEAQTLRLLEVCRARNTPILTFVNKMDREVRSPLDLMDEIERHLGMDAIPFTWPVGMGKNFHGVLDLRAERMRVFRPGEDRVAQADDDFIDGLDNPELAARFGAEQAQAQEEIGLLTDATPSFDMAAFRAGRQSPLFFGSAINNFGVREVLDALVDLAPPPGPRPAMQRVVQPSEPKFTGLVFKVQANMDPAHRDRIAFVRVCSGRFERGMRLKVGRSGKEIRPNTVVAFMSQRRELLEEAWAGDIIGIPNHGTLRLGDTLTEGETLQFTGLPFFAPELFQAVEIADPLRSKQLRTGLQQLGEEGAIQVFRPHFTGPLLLGAIGTLQFDVVLHRLSGEYNVAARLGATPYRVARWIHSDDERDLKRFIDENAHRIAYDVVDAPTILLTHAAELRVLQERWPSIAFHALREHAGRMFQTDMAA</sequence>
<dbReference type="GO" id="GO:0005829">
    <property type="term" value="C:cytosol"/>
    <property type="evidence" value="ECO:0007669"/>
    <property type="project" value="TreeGrafter"/>
</dbReference>
<dbReference type="PANTHER" id="PTHR43556:SF2">
    <property type="entry name" value="PEPTIDE CHAIN RELEASE FACTOR RF3"/>
    <property type="match status" value="1"/>
</dbReference>
<dbReference type="EMBL" id="CABM01000049">
    <property type="protein sequence ID" value="CBH98155.1"/>
    <property type="molecule type" value="Genomic_DNA"/>
</dbReference>
<dbReference type="Gene3D" id="3.30.70.3280">
    <property type="entry name" value="Peptide chain release factor 3, domain III"/>
    <property type="match status" value="1"/>
</dbReference>
<evidence type="ECO:0000256" key="4">
    <source>
        <dbReference type="ARBA" id="ARBA00022741"/>
    </source>
</evidence>
<dbReference type="PANTHER" id="PTHR43556">
    <property type="entry name" value="PEPTIDE CHAIN RELEASE FACTOR RF3"/>
    <property type="match status" value="1"/>
</dbReference>
<dbReference type="NCBIfam" id="TIGR00231">
    <property type="entry name" value="small_GTP"/>
    <property type="match status" value="1"/>
</dbReference>
<comment type="similarity">
    <text evidence="2">Belongs to the TRAFAC class translation factor GTPase superfamily. Classic translation factor GTPase family. PrfC subfamily.</text>
</comment>
<dbReference type="PRINTS" id="PR00315">
    <property type="entry name" value="ELONGATNFCT"/>
</dbReference>
<proteinExistence type="inferred from homology"/>
<dbReference type="FunFam" id="3.30.70.3280:FF:000001">
    <property type="entry name" value="Peptide chain release factor 3"/>
    <property type="match status" value="1"/>
</dbReference>
<reference evidence="8" key="1">
    <citation type="submission" date="2009-10" db="EMBL/GenBank/DDBJ databases">
        <title>Diversity of trophic interactions inside an arsenic-rich microbial ecosystem.</title>
        <authorList>
            <person name="Bertin P.N."/>
            <person name="Heinrich-Salmeron A."/>
            <person name="Pelletier E."/>
            <person name="Goulhen-Chollet F."/>
            <person name="Arsene-Ploetze F."/>
            <person name="Gallien S."/>
            <person name="Calteau A."/>
            <person name="Vallenet D."/>
            <person name="Casiot C."/>
            <person name="Chane-Woon-Ming B."/>
            <person name="Giloteaux L."/>
            <person name="Barakat M."/>
            <person name="Bonnefoy V."/>
            <person name="Bruneel O."/>
            <person name="Chandler M."/>
            <person name="Cleiss J."/>
            <person name="Duran R."/>
            <person name="Elbaz-Poulichet F."/>
            <person name="Fonknechten N."/>
            <person name="Lauga B."/>
            <person name="Mornico D."/>
            <person name="Ortet P."/>
            <person name="Schaeffer C."/>
            <person name="Siguier P."/>
            <person name="Alexander Thil Smith A."/>
            <person name="Van Dorsselaer A."/>
            <person name="Weissenbach J."/>
            <person name="Medigue C."/>
            <person name="Le Paslier D."/>
        </authorList>
    </citation>
    <scope>NUCLEOTIDE SEQUENCE</scope>
</reference>
<dbReference type="NCBIfam" id="NF001964">
    <property type="entry name" value="PRK00741.1"/>
    <property type="match status" value="1"/>
</dbReference>
<gene>
    <name evidence="8" type="primary">prfC</name>
    <name evidence="8" type="ORF">CARN2_3631</name>
</gene>
<dbReference type="SUPFAM" id="SSF52540">
    <property type="entry name" value="P-loop containing nucleoside triphosphate hydrolases"/>
    <property type="match status" value="1"/>
</dbReference>
<protein>
    <submittedName>
        <fullName evidence="8">Peptide chain release factor 3</fullName>
    </submittedName>
</protein>
<dbReference type="InterPro" id="IPR032090">
    <property type="entry name" value="RF3_C"/>
</dbReference>
<dbReference type="InterPro" id="IPR004548">
    <property type="entry name" value="PrfC"/>
</dbReference>
<dbReference type="Gene3D" id="3.40.50.300">
    <property type="entry name" value="P-loop containing nucleotide triphosphate hydrolases"/>
    <property type="match status" value="1"/>
</dbReference>
<dbReference type="PROSITE" id="PS00301">
    <property type="entry name" value="G_TR_1"/>
    <property type="match status" value="1"/>
</dbReference>
<keyword evidence="5" id="KW-0648">Protein biosynthesis</keyword>
<dbReference type="GO" id="GO:0003924">
    <property type="term" value="F:GTPase activity"/>
    <property type="evidence" value="ECO:0007669"/>
    <property type="project" value="InterPro"/>
</dbReference>
<evidence type="ECO:0000256" key="1">
    <source>
        <dbReference type="ARBA" id="ARBA00004496"/>
    </source>
</evidence>
<dbReference type="SUPFAM" id="SSF50447">
    <property type="entry name" value="Translation proteins"/>
    <property type="match status" value="1"/>
</dbReference>
<dbReference type="CDD" id="cd04169">
    <property type="entry name" value="RF3"/>
    <property type="match status" value="1"/>
</dbReference>
<dbReference type="InterPro" id="IPR000795">
    <property type="entry name" value="T_Tr_GTP-bd_dom"/>
</dbReference>
<dbReference type="HAMAP" id="MF_00072">
    <property type="entry name" value="Rel_fac_3"/>
    <property type="match status" value="1"/>
</dbReference>
<comment type="subcellular location">
    <subcellularLocation>
        <location evidence="1">Cytoplasm</location>
    </subcellularLocation>
</comment>
<dbReference type="Pfam" id="PF16658">
    <property type="entry name" value="RF3_C"/>
    <property type="match status" value="1"/>
</dbReference>
<comment type="caution">
    <text evidence="8">The sequence shown here is derived from an EMBL/GenBank/DDBJ whole genome shotgun (WGS) entry which is preliminary data.</text>
</comment>
<dbReference type="PROSITE" id="PS51722">
    <property type="entry name" value="G_TR_2"/>
    <property type="match status" value="1"/>
</dbReference>
<keyword evidence="6" id="KW-0342">GTP-binding</keyword>
<evidence type="ECO:0000313" key="8">
    <source>
        <dbReference type="EMBL" id="CBH98155.1"/>
    </source>
</evidence>
<dbReference type="InterPro" id="IPR031157">
    <property type="entry name" value="G_TR_CS"/>
</dbReference>
<accession>E6PT98</accession>
<dbReference type="InterPro" id="IPR038467">
    <property type="entry name" value="RF3_dom_3_sf"/>
</dbReference>
<organism evidence="8">
    <name type="scientific">mine drainage metagenome</name>
    <dbReference type="NCBI Taxonomy" id="410659"/>
    <lineage>
        <taxon>unclassified sequences</taxon>
        <taxon>metagenomes</taxon>
        <taxon>ecological metagenomes</taxon>
    </lineage>
</organism>
<dbReference type="AlphaFoldDB" id="E6PT98"/>
<dbReference type="InterPro" id="IPR053905">
    <property type="entry name" value="EF-G-like_DII"/>
</dbReference>
<dbReference type="InterPro" id="IPR005225">
    <property type="entry name" value="Small_GTP-bd"/>
</dbReference>
<dbReference type="GO" id="GO:0016150">
    <property type="term" value="F:translation release factor activity, codon nonspecific"/>
    <property type="evidence" value="ECO:0007669"/>
    <property type="project" value="TreeGrafter"/>
</dbReference>
<dbReference type="NCBIfam" id="TIGR00503">
    <property type="entry name" value="prfC"/>
    <property type="match status" value="1"/>
</dbReference>
<dbReference type="InterPro" id="IPR027417">
    <property type="entry name" value="P-loop_NTPase"/>
</dbReference>
<dbReference type="SUPFAM" id="SSF54980">
    <property type="entry name" value="EF-G C-terminal domain-like"/>
    <property type="match status" value="1"/>
</dbReference>
<keyword evidence="3" id="KW-0963">Cytoplasm</keyword>
<evidence type="ECO:0000256" key="6">
    <source>
        <dbReference type="ARBA" id="ARBA00023134"/>
    </source>
</evidence>
<dbReference type="InterPro" id="IPR035647">
    <property type="entry name" value="EFG_III/V"/>
</dbReference>
<evidence type="ECO:0000259" key="7">
    <source>
        <dbReference type="PROSITE" id="PS51722"/>
    </source>
</evidence>
<evidence type="ECO:0000256" key="2">
    <source>
        <dbReference type="ARBA" id="ARBA00009978"/>
    </source>
</evidence>
<dbReference type="InterPro" id="IPR009000">
    <property type="entry name" value="Transl_B-barrel_sf"/>
</dbReference>
<dbReference type="FunFam" id="3.40.50.300:FF:000542">
    <property type="entry name" value="Peptide chain release factor 3"/>
    <property type="match status" value="1"/>
</dbReference>
<dbReference type="Gene3D" id="2.40.30.10">
    <property type="entry name" value="Translation factors"/>
    <property type="match status" value="1"/>
</dbReference>
<evidence type="ECO:0000256" key="3">
    <source>
        <dbReference type="ARBA" id="ARBA00022490"/>
    </source>
</evidence>
<dbReference type="InterPro" id="IPR041732">
    <property type="entry name" value="RF3_GTP-bd"/>
</dbReference>
<feature type="domain" description="Tr-type G" evidence="7">
    <location>
        <begin position="9"/>
        <end position="278"/>
    </location>
</feature>
<dbReference type="Pfam" id="PF22042">
    <property type="entry name" value="EF-G_D2"/>
    <property type="match status" value="1"/>
</dbReference>
<evidence type="ECO:0000256" key="5">
    <source>
        <dbReference type="ARBA" id="ARBA00022917"/>
    </source>
</evidence>
<name>E6PT98_9ZZZZ</name>